<evidence type="ECO:0000313" key="1">
    <source>
        <dbReference type="EMBL" id="CDW60941.1"/>
    </source>
</evidence>
<name>A0A077ZKR0_TRITR</name>
<evidence type="ECO:0000313" key="2">
    <source>
        <dbReference type="Proteomes" id="UP000030665"/>
    </source>
</evidence>
<dbReference type="EMBL" id="HG807576">
    <property type="protein sequence ID" value="CDW60941.1"/>
    <property type="molecule type" value="Genomic_DNA"/>
</dbReference>
<reference evidence="1" key="1">
    <citation type="submission" date="2014-01" db="EMBL/GenBank/DDBJ databases">
        <authorList>
            <person name="Aslett M."/>
        </authorList>
    </citation>
    <scope>NUCLEOTIDE SEQUENCE</scope>
</reference>
<dbReference type="Proteomes" id="UP000030665">
    <property type="component" value="Unassembled WGS sequence"/>
</dbReference>
<accession>A0A077ZKR0</accession>
<organism evidence="1 2">
    <name type="scientific">Trichuris trichiura</name>
    <name type="common">Whipworm</name>
    <name type="synonym">Trichocephalus trichiurus</name>
    <dbReference type="NCBI Taxonomy" id="36087"/>
    <lineage>
        <taxon>Eukaryota</taxon>
        <taxon>Metazoa</taxon>
        <taxon>Ecdysozoa</taxon>
        <taxon>Nematoda</taxon>
        <taxon>Enoplea</taxon>
        <taxon>Dorylaimia</taxon>
        <taxon>Trichinellida</taxon>
        <taxon>Trichuridae</taxon>
        <taxon>Trichuris</taxon>
    </lineage>
</organism>
<reference evidence="1" key="2">
    <citation type="submission" date="2014-03" db="EMBL/GenBank/DDBJ databases">
        <title>The whipworm genome and dual-species transcriptomics of an intimate host-pathogen interaction.</title>
        <authorList>
            <person name="Foth B.J."/>
            <person name="Tsai I.J."/>
            <person name="Reid A.J."/>
            <person name="Bancroft A.J."/>
            <person name="Nichol S."/>
            <person name="Tracey A."/>
            <person name="Holroyd N."/>
            <person name="Cotton J.A."/>
            <person name="Stanley E.J."/>
            <person name="Zarowiecki M."/>
            <person name="Liu J.Z."/>
            <person name="Huckvale T."/>
            <person name="Cooper P.J."/>
            <person name="Grencis R.K."/>
            <person name="Berriman M."/>
        </authorList>
    </citation>
    <scope>NUCLEOTIDE SEQUENCE [LARGE SCALE GENOMIC DNA]</scope>
</reference>
<dbReference type="AlphaFoldDB" id="A0A077ZKR0"/>
<gene>
    <name evidence="1" type="ORF">TTRE_0000934801</name>
</gene>
<keyword evidence="2" id="KW-1185">Reference proteome</keyword>
<sequence length="115" mass="12877">MVDNHSCERLWRVCKLEEGSQCLYAGYIVEIWDPQTSIPDWEVEEGVCDCSRRGLSSRYSYDTVVGNCVNRFGYVEEWDGKARTGELCVLDADLQRCQVLVAAIDIGGKAGLHVA</sequence>
<protein>
    <submittedName>
        <fullName evidence="1">Uncharacterized protein</fullName>
    </submittedName>
</protein>
<proteinExistence type="predicted"/>